<dbReference type="GO" id="GO:0006281">
    <property type="term" value="P:DNA repair"/>
    <property type="evidence" value="ECO:0007669"/>
    <property type="project" value="InterPro"/>
</dbReference>
<accession>K1YGR9</accession>
<dbReference type="GO" id="GO:0003678">
    <property type="term" value="F:DNA helicase activity"/>
    <property type="evidence" value="ECO:0007669"/>
    <property type="project" value="InterPro"/>
</dbReference>
<reference evidence="2" key="1">
    <citation type="journal article" date="2012" name="Science">
        <title>Fermentation, hydrogen, and sulfur metabolism in multiple uncultivated bacterial phyla.</title>
        <authorList>
            <person name="Wrighton K.C."/>
            <person name="Thomas B.C."/>
            <person name="Sharon I."/>
            <person name="Miller C.S."/>
            <person name="Castelle C.J."/>
            <person name="VerBerkmoes N.C."/>
            <person name="Wilkins M.J."/>
            <person name="Hettich R.L."/>
            <person name="Lipton M.S."/>
            <person name="Williams K.H."/>
            <person name="Long P.E."/>
            <person name="Banfield J.F."/>
        </authorList>
    </citation>
    <scope>NUCLEOTIDE SEQUENCE [LARGE SCALE GENOMIC DNA]</scope>
</reference>
<gene>
    <name evidence="2" type="ORF">ACD_80C00212G0012</name>
</gene>
<dbReference type="PANTHER" id="PTHR47642">
    <property type="entry name" value="ATP-DEPENDENT DNA HELICASE"/>
    <property type="match status" value="1"/>
</dbReference>
<dbReference type="AlphaFoldDB" id="K1YGR9"/>
<evidence type="ECO:0000313" key="2">
    <source>
        <dbReference type="EMBL" id="EKD24539.1"/>
    </source>
</evidence>
<dbReference type="InterPro" id="IPR027417">
    <property type="entry name" value="P-loop_NTPase"/>
</dbReference>
<sequence>MLHIKDLGDEHKESYKILLDKRKNNPDALHFLKSLDETDDCCFLTGKAGTGKSTLIKDIIEFCKEIGQSPLVLGSTGISALNIGGQTVHSFFSLGIENVFPKEIRPYLLDKKNKKFKLKKSKVQTLVNVPFVIIDEIGMVNANTIDSVNLLMKYYLAEAAGDDTLIKKPFGGKPVIFVWDVFQLPPVSNQERKEKFGDYYASERFFDSMTFKKNLPYSIIELKKNYRQEYDTSFWEMLDAIRNETVSEHHLSLFNKQVGEAHTDAILLSTHRGRVDDINNKKISELPGKEYIYESDTEWRFPDSMKKTDDVLRLKKWAKVMMVTNDPRWKRINGTMGVIENLGEEYIDVLIGDEVIMVTSETRANKEILVSRKWKITENILWSYEQFPLKLAYAITIHKSQGMTFDACTLDLSNTFTGGQAYTALSRSKTLSGITLLNKIEKKHLFFSPSIKIFIKEFLTTKPIPAKNISEYIKHFD</sequence>
<evidence type="ECO:0000259" key="1">
    <source>
        <dbReference type="Pfam" id="PF05970"/>
    </source>
</evidence>
<comment type="caution">
    <text evidence="2">The sequence shown here is derived from an EMBL/GenBank/DDBJ whole genome shotgun (WGS) entry which is preliminary data.</text>
</comment>
<name>K1YGR9_9BACT</name>
<dbReference type="CDD" id="cd18809">
    <property type="entry name" value="SF1_C_RecD"/>
    <property type="match status" value="1"/>
</dbReference>
<dbReference type="SUPFAM" id="SSF52540">
    <property type="entry name" value="P-loop containing nucleoside triphosphate hydrolases"/>
    <property type="match status" value="2"/>
</dbReference>
<organism evidence="2">
    <name type="scientific">uncultured bacterium</name>
    <name type="common">gcode 4</name>
    <dbReference type="NCBI Taxonomy" id="1234023"/>
    <lineage>
        <taxon>Bacteria</taxon>
        <taxon>environmental samples</taxon>
    </lineage>
</organism>
<dbReference type="Gene3D" id="3.40.50.300">
    <property type="entry name" value="P-loop containing nucleotide triphosphate hydrolases"/>
    <property type="match status" value="2"/>
</dbReference>
<dbReference type="InterPro" id="IPR051055">
    <property type="entry name" value="PIF1_helicase"/>
</dbReference>
<protein>
    <submittedName>
        <fullName evidence="2">Tetratricopeptide repeat protein</fullName>
    </submittedName>
</protein>
<dbReference type="PANTHER" id="PTHR47642:SF5">
    <property type="entry name" value="ATP-DEPENDENT DNA HELICASE"/>
    <property type="match status" value="1"/>
</dbReference>
<dbReference type="EMBL" id="AMFJ01036219">
    <property type="protein sequence ID" value="EKD24539.1"/>
    <property type="molecule type" value="Genomic_DNA"/>
</dbReference>
<proteinExistence type="predicted"/>
<dbReference type="Pfam" id="PF05970">
    <property type="entry name" value="PIF1"/>
    <property type="match status" value="1"/>
</dbReference>
<dbReference type="InterPro" id="IPR010285">
    <property type="entry name" value="DNA_helicase_pif1-like_DEAD"/>
</dbReference>
<feature type="domain" description="DNA helicase Pif1-like DEAD-box helicase" evidence="1">
    <location>
        <begin position="37"/>
        <end position="247"/>
    </location>
</feature>
<dbReference type="GO" id="GO:0000723">
    <property type="term" value="P:telomere maintenance"/>
    <property type="evidence" value="ECO:0007669"/>
    <property type="project" value="InterPro"/>
</dbReference>